<keyword evidence="1" id="KW-1185">Reference proteome</keyword>
<evidence type="ECO:0000313" key="2">
    <source>
        <dbReference type="RefSeq" id="XP_022306308.1"/>
    </source>
</evidence>
<proteinExistence type="predicted"/>
<dbReference type="GeneID" id="111112797"/>
<reference evidence="2" key="1">
    <citation type="submission" date="2025-08" db="UniProtKB">
        <authorList>
            <consortium name="RefSeq"/>
        </authorList>
    </citation>
    <scope>IDENTIFICATION</scope>
    <source>
        <tissue evidence="2">Whole sample</tissue>
    </source>
</reference>
<dbReference type="AlphaFoldDB" id="A0A8B8BSJ7"/>
<dbReference type="RefSeq" id="XP_022306308.1">
    <property type="nucleotide sequence ID" value="XM_022450600.1"/>
</dbReference>
<dbReference type="Proteomes" id="UP000694844">
    <property type="component" value="Chromosome 9"/>
</dbReference>
<gene>
    <name evidence="2" type="primary">LOC111112797</name>
</gene>
<dbReference type="KEGG" id="cvn:111112797"/>
<accession>A0A8B8BSJ7</accession>
<name>A0A8B8BSJ7_CRAVI</name>
<evidence type="ECO:0000313" key="1">
    <source>
        <dbReference type="Proteomes" id="UP000694844"/>
    </source>
</evidence>
<organism evidence="1 2">
    <name type="scientific">Crassostrea virginica</name>
    <name type="common">Eastern oyster</name>
    <dbReference type="NCBI Taxonomy" id="6565"/>
    <lineage>
        <taxon>Eukaryota</taxon>
        <taxon>Metazoa</taxon>
        <taxon>Spiralia</taxon>
        <taxon>Lophotrochozoa</taxon>
        <taxon>Mollusca</taxon>
        <taxon>Bivalvia</taxon>
        <taxon>Autobranchia</taxon>
        <taxon>Pteriomorphia</taxon>
        <taxon>Ostreida</taxon>
        <taxon>Ostreoidea</taxon>
        <taxon>Ostreidae</taxon>
        <taxon>Crassostrea</taxon>
    </lineage>
</organism>
<protein>
    <submittedName>
        <fullName evidence="2">Uncharacterized protein LOC111112797 isoform X1</fullName>
    </submittedName>
</protein>
<sequence length="227" mass="25274">MAERVLASLCSQDMEFKYLLCGLLGVVFLPSLAHSDVTLTTPSHHTKPIGEDHLLIVLTNMHHSHTYSHLGTNEKIMLVELLAAAEVDAVTHYIDTVGFSKFLLLIDAITKINATEAHLLEQYMIQELNQENPDGSGQSAVGRRRSLTDILTKAHQNPAVQNLSAEDRALLDELLRAAESHTLTPVIHREGYAKIIQLFEDIGSQHETHLFITYLVNHMNEEAAMHG</sequence>
<dbReference type="OrthoDB" id="6119223at2759"/>